<dbReference type="Gene3D" id="1.10.260.40">
    <property type="entry name" value="lambda repressor-like DNA-binding domains"/>
    <property type="match status" value="1"/>
</dbReference>
<dbReference type="SUPFAM" id="SSF47413">
    <property type="entry name" value="lambda repressor-like DNA-binding domains"/>
    <property type="match status" value="1"/>
</dbReference>
<evidence type="ECO:0000259" key="1">
    <source>
        <dbReference type="PROSITE" id="PS50943"/>
    </source>
</evidence>
<reference evidence="3" key="1">
    <citation type="journal article" date="2019" name="Int. J. Syst. Evol. Microbiol.">
        <title>The Global Catalogue of Microorganisms (GCM) 10K type strain sequencing project: providing services to taxonomists for standard genome sequencing and annotation.</title>
        <authorList>
            <consortium name="The Broad Institute Genomics Platform"/>
            <consortium name="The Broad Institute Genome Sequencing Center for Infectious Disease"/>
            <person name="Wu L."/>
            <person name="Ma J."/>
        </authorList>
    </citation>
    <scope>NUCLEOTIDE SEQUENCE [LARGE SCALE GENOMIC DNA]</scope>
    <source>
        <strain evidence="3">JCM 13581</strain>
    </source>
</reference>
<evidence type="ECO:0000313" key="2">
    <source>
        <dbReference type="EMBL" id="GAA1902260.1"/>
    </source>
</evidence>
<dbReference type="InterPro" id="IPR010982">
    <property type="entry name" value="Lambda_DNA-bd_dom_sf"/>
</dbReference>
<proteinExistence type="predicted"/>
<dbReference type="Pfam" id="PF01381">
    <property type="entry name" value="HTH_3"/>
    <property type="match status" value="1"/>
</dbReference>
<organism evidence="2 3">
    <name type="scientific">Streptomyces sodiiphilus</name>
    <dbReference type="NCBI Taxonomy" id="226217"/>
    <lineage>
        <taxon>Bacteria</taxon>
        <taxon>Bacillati</taxon>
        <taxon>Actinomycetota</taxon>
        <taxon>Actinomycetes</taxon>
        <taxon>Kitasatosporales</taxon>
        <taxon>Streptomycetaceae</taxon>
        <taxon>Streptomyces</taxon>
    </lineage>
</organism>
<evidence type="ECO:0000313" key="3">
    <source>
        <dbReference type="Proteomes" id="UP001501303"/>
    </source>
</evidence>
<dbReference type="RefSeq" id="WP_344259186.1">
    <property type="nucleotide sequence ID" value="NZ_BAAAMJ010000009.1"/>
</dbReference>
<dbReference type="CDD" id="cd00093">
    <property type="entry name" value="HTH_XRE"/>
    <property type="match status" value="1"/>
</dbReference>
<feature type="domain" description="HTH cro/C1-type" evidence="1">
    <location>
        <begin position="19"/>
        <end position="65"/>
    </location>
</feature>
<accession>A0ABP5A3K4</accession>
<sequence>MPQWSDYSNGERIKILRGADLRQTDLAEMTGLSVVTIQKAEQDRALSLPTLLKIASALSVDTSVILGQQAPRRAMVRDDRTALRLLSTTVHDTASGYLPEGAEPVPIADLGEATRVAWDLYWSGDYQRLVGVLGPLLVDAAVTVSAMTGDSRLAAAGYLSDAYQIAACTANLLGARDLAYAAVGHSRSAAQRADEPLRLARVTSARSWVYLRDGRLREALELCEQAAATVEPRYSDASAERLTVYGNLLTHCAVNAARMEDEDRAGDYLSQVHAVGARLGVEHDFHGARFGPVTAVAQAVGVNVTIGRVGKALKLAGSVGRGQLGTLSDAARNRYGLDVAMAQADAKMYDAALDTLEETLTAAPQWARHQALPGVIVQKVGRASTGRLRRVADLIGVRPGVEGGFLPATPKTAL</sequence>
<gene>
    <name evidence="2" type="ORF">GCM10009716_10160</name>
</gene>
<dbReference type="EMBL" id="BAAAMJ010000009">
    <property type="protein sequence ID" value="GAA1902260.1"/>
    <property type="molecule type" value="Genomic_DNA"/>
</dbReference>
<dbReference type="InterPro" id="IPR011990">
    <property type="entry name" value="TPR-like_helical_dom_sf"/>
</dbReference>
<dbReference type="InterPro" id="IPR001387">
    <property type="entry name" value="Cro/C1-type_HTH"/>
</dbReference>
<name>A0ABP5A3K4_9ACTN</name>
<protein>
    <recommendedName>
        <fullName evidence="1">HTH cro/C1-type domain-containing protein</fullName>
    </recommendedName>
</protein>
<dbReference type="SUPFAM" id="SSF48452">
    <property type="entry name" value="TPR-like"/>
    <property type="match status" value="1"/>
</dbReference>
<dbReference type="PROSITE" id="PS50943">
    <property type="entry name" value="HTH_CROC1"/>
    <property type="match status" value="1"/>
</dbReference>
<dbReference type="Proteomes" id="UP001501303">
    <property type="component" value="Unassembled WGS sequence"/>
</dbReference>
<comment type="caution">
    <text evidence="2">The sequence shown here is derived from an EMBL/GenBank/DDBJ whole genome shotgun (WGS) entry which is preliminary data.</text>
</comment>
<keyword evidence="3" id="KW-1185">Reference proteome</keyword>
<dbReference type="SMART" id="SM00530">
    <property type="entry name" value="HTH_XRE"/>
    <property type="match status" value="1"/>
</dbReference>